<dbReference type="Proteomes" id="UP001271249">
    <property type="component" value="Unassembled WGS sequence"/>
</dbReference>
<sequence>MPSIIASGRVRLCAGNNADLCQAIFKAHGLSDLRSDFVWSSDRQAPPYYPNVATLDADAIAAQLAEIAGLTSVLATSFSVKDGFCRLDLQPLGFSQLFEASWIWMDLSHPTTTPSGWERVEDAASLEMWEFAWPDRASPSNGRVFPAAVLADPAIAILGQRTADGFTAGCIANRSELVTGVSNVFAADGSPTYRNALRAAANAFAGSRALVGYDRGDGLDEASACGFQAAGPLRVWIRDSQDKEE</sequence>
<evidence type="ECO:0000313" key="1">
    <source>
        <dbReference type="EMBL" id="MDX8496420.1"/>
    </source>
</evidence>
<comment type="caution">
    <text evidence="1">The sequence shown here is derived from an EMBL/GenBank/DDBJ whole genome shotgun (WGS) entry which is preliminary data.</text>
</comment>
<reference evidence="1 2" key="1">
    <citation type="submission" date="2023-08" db="EMBL/GenBank/DDBJ databases">
        <title>Implementing the SeqCode for naming new Mesorhizobium species isolated from Vachellia karroo root nodules.</title>
        <authorList>
            <person name="Van Lill M."/>
        </authorList>
    </citation>
    <scope>NUCLEOTIDE SEQUENCE [LARGE SCALE GENOMIC DNA]</scope>
    <source>
        <strain evidence="1 2">VK22B</strain>
    </source>
</reference>
<proteinExistence type="predicted"/>
<evidence type="ECO:0000313" key="2">
    <source>
        <dbReference type="Proteomes" id="UP001271249"/>
    </source>
</evidence>
<name>A0ABU4ZAU3_9HYPH</name>
<evidence type="ECO:0008006" key="3">
    <source>
        <dbReference type="Google" id="ProtNLM"/>
    </source>
</evidence>
<dbReference type="EMBL" id="JAVIJC010000062">
    <property type="protein sequence ID" value="MDX8496420.1"/>
    <property type="molecule type" value="Genomic_DNA"/>
</dbReference>
<dbReference type="RefSeq" id="WP_320230109.1">
    <property type="nucleotide sequence ID" value="NZ_JAVIJB010000069.1"/>
</dbReference>
<protein>
    <recommendedName>
        <fullName evidence="3">N-acetyltransferase domain-containing protein</fullName>
    </recommendedName>
</protein>
<gene>
    <name evidence="1" type="ORF">RFN29_33405</name>
</gene>
<organism evidence="1 2">
    <name type="scientific">Mesorhizobium captivum</name>
    <dbReference type="NCBI Taxonomy" id="3072319"/>
    <lineage>
        <taxon>Bacteria</taxon>
        <taxon>Pseudomonadati</taxon>
        <taxon>Pseudomonadota</taxon>
        <taxon>Alphaproteobacteria</taxon>
        <taxon>Hyphomicrobiales</taxon>
        <taxon>Phyllobacteriaceae</taxon>
        <taxon>Mesorhizobium</taxon>
    </lineage>
</organism>
<keyword evidence="2" id="KW-1185">Reference proteome</keyword>
<accession>A0ABU4ZAU3</accession>